<keyword evidence="1" id="KW-0472">Membrane</keyword>
<geneLocation type="plasmid" evidence="2">
    <name>1</name>
</geneLocation>
<name>A0AAJ5T9P4_9BRAD</name>
<organism evidence="2">
    <name type="scientific">Rhodoplanes serenus</name>
    <dbReference type="NCBI Taxonomy" id="200615"/>
    <lineage>
        <taxon>Bacteria</taxon>
        <taxon>Pseudomonadati</taxon>
        <taxon>Pseudomonadota</taxon>
        <taxon>Alphaproteobacteria</taxon>
        <taxon>Hyphomicrobiales</taxon>
        <taxon>Nitrobacteraceae</taxon>
        <taxon>Rhodoplanes</taxon>
    </lineage>
</organism>
<keyword evidence="2" id="KW-0614">Plasmid</keyword>
<sequence>MKRAINRAMQGEDLRDLHQSLVSAFLAGLYAGMASPLLFTLKPPKLRHQDFGASTEQAWRNVGGHMRRVVHTKAPAHERAA</sequence>
<accession>A0AAJ5T9P4</accession>
<proteinExistence type="predicted"/>
<feature type="transmembrane region" description="Helical" evidence="1">
    <location>
        <begin position="21"/>
        <end position="41"/>
    </location>
</feature>
<evidence type="ECO:0000313" key="2">
    <source>
        <dbReference type="EMBL" id="VCU06582.1"/>
    </source>
</evidence>
<keyword evidence="1" id="KW-0812">Transmembrane</keyword>
<evidence type="ECO:0000256" key="1">
    <source>
        <dbReference type="SAM" id="Phobius"/>
    </source>
</evidence>
<keyword evidence="1" id="KW-1133">Transmembrane helix</keyword>
<gene>
    <name evidence="2" type="ORF">RHODPL_RHODPL_00030</name>
</gene>
<dbReference type="AlphaFoldDB" id="A0AAJ5T9P4"/>
<dbReference type="EMBL" id="LR026982">
    <property type="protein sequence ID" value="VCU06582.1"/>
    <property type="molecule type" value="Genomic_DNA"/>
</dbReference>
<protein>
    <submittedName>
        <fullName evidence="2">Uncharacterized protein</fullName>
    </submittedName>
</protein>
<reference evidence="2" key="1">
    <citation type="submission" date="2018-10" db="EMBL/GenBank/DDBJ databases">
        <authorList>
            <person name="Peiro R."/>
            <person name="Begona"/>
            <person name="Cbmso G."/>
            <person name="Lopez M."/>
            <person name="Gonzalez S."/>
            <person name="Sacristan E."/>
            <person name="Castillo E."/>
        </authorList>
    </citation>
    <scope>NUCLEOTIDE SEQUENCE</scope>
    <source>
        <strain evidence="2">Rhod_plasmid</strain>
        <plasmid evidence="2">1</plasmid>
    </source>
</reference>